<dbReference type="CDD" id="cd06920">
    <property type="entry name" value="NEAT"/>
    <property type="match status" value="1"/>
</dbReference>
<feature type="region of interest" description="Disordered" evidence="6">
    <location>
        <begin position="147"/>
        <end position="269"/>
    </location>
</feature>
<feature type="transmembrane region" description="Helical" evidence="7">
    <location>
        <begin position="295"/>
        <end position="315"/>
    </location>
</feature>
<evidence type="ECO:0000256" key="4">
    <source>
        <dbReference type="ARBA" id="ARBA00022729"/>
    </source>
</evidence>
<dbReference type="PANTHER" id="PTHR37824:SF1">
    <property type="entry name" value="IRON-REGULATED SURFACE DETERMINANT PROTEIN C"/>
    <property type="match status" value="1"/>
</dbReference>
<comment type="subcellular location">
    <subcellularLocation>
        <location evidence="1">Secreted</location>
        <location evidence="1">Cell wall</location>
        <topology evidence="1">Peptidoglycan-anchor</topology>
    </subcellularLocation>
</comment>
<keyword evidence="11" id="KW-1185">Reference proteome</keyword>
<dbReference type="Gene3D" id="2.60.40.1850">
    <property type="match status" value="1"/>
</dbReference>
<dbReference type="PROSITE" id="PS50978">
    <property type="entry name" value="NEAT"/>
    <property type="match status" value="1"/>
</dbReference>
<evidence type="ECO:0000256" key="5">
    <source>
        <dbReference type="ARBA" id="ARBA00023088"/>
    </source>
</evidence>
<keyword evidence="7" id="KW-0472">Membrane</keyword>
<organism evidence="10 11">
    <name type="scientific">Sporosarcina highlanderae</name>
    <dbReference type="NCBI Taxonomy" id="3035916"/>
    <lineage>
        <taxon>Bacteria</taxon>
        <taxon>Bacillati</taxon>
        <taxon>Bacillota</taxon>
        <taxon>Bacilli</taxon>
        <taxon>Bacillales</taxon>
        <taxon>Caryophanaceae</taxon>
        <taxon>Sporosarcina</taxon>
    </lineage>
</organism>
<feature type="compositionally biased region" description="Basic and acidic residues" evidence="6">
    <location>
        <begin position="193"/>
        <end position="205"/>
    </location>
</feature>
<accession>A0ABT8JTC3</accession>
<name>A0ABT8JTC3_9BACL</name>
<evidence type="ECO:0000313" key="11">
    <source>
        <dbReference type="Proteomes" id="UP001175097"/>
    </source>
</evidence>
<dbReference type="InterPro" id="IPR006635">
    <property type="entry name" value="NEAT_dom"/>
</dbReference>
<keyword evidence="3" id="KW-0964">Secreted</keyword>
<keyword evidence="4 8" id="KW-0732">Signal</keyword>
<dbReference type="InterPro" id="IPR037250">
    <property type="entry name" value="NEAT_dom_sf"/>
</dbReference>
<evidence type="ECO:0000256" key="3">
    <source>
        <dbReference type="ARBA" id="ARBA00022525"/>
    </source>
</evidence>
<dbReference type="EMBL" id="JAROCC010000008">
    <property type="protein sequence ID" value="MDN4608053.1"/>
    <property type="molecule type" value="Genomic_DNA"/>
</dbReference>
<dbReference type="PANTHER" id="PTHR37824">
    <property type="entry name" value="IRON-REGULATED SURFACE DETERMINANT PROTEIN C"/>
    <property type="match status" value="1"/>
</dbReference>
<feature type="domain" description="NEAT" evidence="9">
    <location>
        <begin position="32"/>
        <end position="150"/>
    </location>
</feature>
<feature type="compositionally biased region" description="Basic and acidic residues" evidence="6">
    <location>
        <begin position="175"/>
        <end position="185"/>
    </location>
</feature>
<gene>
    <name evidence="10" type="ORF">P5G49_11300</name>
</gene>
<protein>
    <submittedName>
        <fullName evidence="10">NEAT domain-containing protein</fullName>
    </submittedName>
</protein>
<dbReference type="SUPFAM" id="SSF158911">
    <property type="entry name" value="NEAT domain-like"/>
    <property type="match status" value="1"/>
</dbReference>
<feature type="signal peptide" evidence="8">
    <location>
        <begin position="1"/>
        <end position="27"/>
    </location>
</feature>
<evidence type="ECO:0000256" key="1">
    <source>
        <dbReference type="ARBA" id="ARBA00004168"/>
    </source>
</evidence>
<feature type="chain" id="PRO_5045055061" evidence="8">
    <location>
        <begin position="28"/>
        <end position="321"/>
    </location>
</feature>
<dbReference type="InterPro" id="IPR050436">
    <property type="entry name" value="IsdA"/>
</dbReference>
<evidence type="ECO:0000256" key="7">
    <source>
        <dbReference type="SAM" id="Phobius"/>
    </source>
</evidence>
<sequence length="321" mass="35005">MKTKTLFSMVIVMLLAFLIPVMGQIHAANAKYADGDYTVPFSVLKATSNEESATVEYMVSPAKVKMQNDKATVTVTLNNSSWWQSFQVQGRDVQVVSEANDRRVVKFDVADISQPVNAKIHIIVTGIPGFDYDNKYDIRLVFNTSSFPPAPVQTPVTPPAKETKPVTKPVTKPAAKPEVKPEVKQVQKPAGQKTEKPAEKTDVTKNEVAVNKSETASKSADTEKDEKTVSTSTEKGVSDETEDVSNDEEDELIASEEEKEEAADEEIETEIEEAAQEEAVAVEVSDEKDSSNTTLFIALAVGFAVVAGGIAYVAMKKRARK</sequence>
<comment type="caution">
    <text evidence="10">The sequence shown here is derived from an EMBL/GenBank/DDBJ whole genome shotgun (WGS) entry which is preliminary data.</text>
</comment>
<reference evidence="10" key="1">
    <citation type="submission" date="2023-03" db="EMBL/GenBank/DDBJ databases">
        <title>MT1 and MT2 Draft Genomes of Novel Species.</title>
        <authorList>
            <person name="Venkateswaran K."/>
        </authorList>
    </citation>
    <scope>NUCLEOTIDE SEQUENCE</scope>
    <source>
        <strain evidence="10">F6_3S_P_2</strain>
    </source>
</reference>
<dbReference type="SMART" id="SM00725">
    <property type="entry name" value="NEAT"/>
    <property type="match status" value="1"/>
</dbReference>
<evidence type="ECO:0000256" key="6">
    <source>
        <dbReference type="SAM" id="MobiDB-lite"/>
    </source>
</evidence>
<evidence type="ECO:0000313" key="10">
    <source>
        <dbReference type="EMBL" id="MDN4608053.1"/>
    </source>
</evidence>
<evidence type="ECO:0000256" key="2">
    <source>
        <dbReference type="ARBA" id="ARBA00022512"/>
    </source>
</evidence>
<evidence type="ECO:0000256" key="8">
    <source>
        <dbReference type="SAM" id="SignalP"/>
    </source>
</evidence>
<dbReference type="Proteomes" id="UP001175097">
    <property type="component" value="Unassembled WGS sequence"/>
</dbReference>
<keyword evidence="7" id="KW-1133">Transmembrane helix</keyword>
<keyword evidence="7" id="KW-0812">Transmembrane</keyword>
<evidence type="ECO:0000259" key="9">
    <source>
        <dbReference type="PROSITE" id="PS50978"/>
    </source>
</evidence>
<proteinExistence type="predicted"/>
<feature type="compositionally biased region" description="Pro residues" evidence="6">
    <location>
        <begin position="148"/>
        <end position="158"/>
    </location>
</feature>
<feature type="compositionally biased region" description="Acidic residues" evidence="6">
    <location>
        <begin position="239"/>
        <end position="269"/>
    </location>
</feature>
<dbReference type="Pfam" id="PF05031">
    <property type="entry name" value="NEAT"/>
    <property type="match status" value="1"/>
</dbReference>
<keyword evidence="2" id="KW-0134">Cell wall</keyword>
<keyword evidence="5" id="KW-0572">Peptidoglycan-anchor</keyword>
<dbReference type="RefSeq" id="WP_301243861.1">
    <property type="nucleotide sequence ID" value="NZ_JAROCC010000008.1"/>
</dbReference>